<evidence type="ECO:0000256" key="16">
    <source>
        <dbReference type="ARBA" id="ARBA00051245"/>
    </source>
</evidence>
<dbReference type="SUPFAM" id="SSF52540">
    <property type="entry name" value="P-loop containing nucleoside triphosphate hydrolases"/>
    <property type="match status" value="1"/>
</dbReference>
<keyword evidence="20" id="KW-1185">Reference proteome</keyword>
<keyword evidence="11" id="KW-0418">Kinase</keyword>
<evidence type="ECO:0000256" key="15">
    <source>
        <dbReference type="ARBA" id="ARBA00023137"/>
    </source>
</evidence>
<comment type="similarity">
    <text evidence="3">Belongs to the CpsD/CapB family.</text>
</comment>
<dbReference type="PANTHER" id="PTHR32309">
    <property type="entry name" value="TYROSINE-PROTEIN KINASE"/>
    <property type="match status" value="1"/>
</dbReference>
<dbReference type="Pfam" id="PF13614">
    <property type="entry name" value="AAA_31"/>
    <property type="match status" value="1"/>
</dbReference>
<evidence type="ECO:0000256" key="10">
    <source>
        <dbReference type="ARBA" id="ARBA00022741"/>
    </source>
</evidence>
<feature type="transmembrane region" description="Helical" evidence="17">
    <location>
        <begin position="174"/>
        <end position="199"/>
    </location>
</feature>
<reference evidence="19 20" key="1">
    <citation type="submission" date="2022-10" db="EMBL/GenBank/DDBJ databases">
        <title>The complete genomes of actinobacterial strains from the NBC collection.</title>
        <authorList>
            <person name="Joergensen T.S."/>
            <person name="Alvarez Arevalo M."/>
            <person name="Sterndorff E.B."/>
            <person name="Faurdal D."/>
            <person name="Vuksanovic O."/>
            <person name="Mourched A.-S."/>
            <person name="Charusanti P."/>
            <person name="Shaw S."/>
            <person name="Blin K."/>
            <person name="Weber T."/>
        </authorList>
    </citation>
    <scope>NUCLEOTIDE SEQUENCE [LARGE SCALE GENOMIC DNA]</scope>
    <source>
        <strain evidence="19 20">NBC_00319</strain>
    </source>
</reference>
<dbReference type="EMBL" id="CP108021">
    <property type="protein sequence ID" value="WUM21148.1"/>
    <property type="molecule type" value="Genomic_DNA"/>
</dbReference>
<organism evidence="19 20">
    <name type="scientific">Williamsia herbipolensis</name>
    <dbReference type="NCBI Taxonomy" id="1603258"/>
    <lineage>
        <taxon>Bacteria</taxon>
        <taxon>Bacillati</taxon>
        <taxon>Actinomycetota</taxon>
        <taxon>Actinomycetes</taxon>
        <taxon>Mycobacteriales</taxon>
        <taxon>Nocardiaceae</taxon>
        <taxon>Williamsia</taxon>
    </lineage>
</organism>
<dbReference type="InterPro" id="IPR005702">
    <property type="entry name" value="Wzc-like_C"/>
</dbReference>
<dbReference type="GO" id="GO:0005886">
    <property type="term" value="C:plasma membrane"/>
    <property type="evidence" value="ECO:0007669"/>
    <property type="project" value="UniProtKB-SubCell"/>
</dbReference>
<gene>
    <name evidence="19" type="ORF">OG579_04905</name>
</gene>
<feature type="transmembrane region" description="Helical" evidence="17">
    <location>
        <begin position="12"/>
        <end position="31"/>
    </location>
</feature>
<evidence type="ECO:0000256" key="13">
    <source>
        <dbReference type="ARBA" id="ARBA00022989"/>
    </source>
</evidence>
<comment type="similarity">
    <text evidence="4">Belongs to the etk/wzc family.</text>
</comment>
<evidence type="ECO:0000256" key="11">
    <source>
        <dbReference type="ARBA" id="ARBA00022777"/>
    </source>
</evidence>
<comment type="catalytic activity">
    <reaction evidence="16">
        <text>L-tyrosyl-[protein] + ATP = O-phospho-L-tyrosyl-[protein] + ADP + H(+)</text>
        <dbReference type="Rhea" id="RHEA:10596"/>
        <dbReference type="Rhea" id="RHEA-COMP:10136"/>
        <dbReference type="Rhea" id="RHEA-COMP:20101"/>
        <dbReference type="ChEBI" id="CHEBI:15378"/>
        <dbReference type="ChEBI" id="CHEBI:30616"/>
        <dbReference type="ChEBI" id="CHEBI:46858"/>
        <dbReference type="ChEBI" id="CHEBI:61978"/>
        <dbReference type="ChEBI" id="CHEBI:456216"/>
        <dbReference type="EC" id="2.7.10.2"/>
    </reaction>
</comment>
<dbReference type="InterPro" id="IPR003593">
    <property type="entry name" value="AAA+_ATPase"/>
</dbReference>
<evidence type="ECO:0000256" key="5">
    <source>
        <dbReference type="ARBA" id="ARBA00011903"/>
    </source>
</evidence>
<keyword evidence="14 17" id="KW-0472">Membrane</keyword>
<name>A0AAU4K5C3_9NOCA</name>
<dbReference type="Gene3D" id="3.40.50.300">
    <property type="entry name" value="P-loop containing nucleotide triphosphate hydrolases"/>
    <property type="match status" value="1"/>
</dbReference>
<comment type="similarity">
    <text evidence="2">Belongs to the CpsC/CapA family.</text>
</comment>
<dbReference type="InterPro" id="IPR027417">
    <property type="entry name" value="P-loop_NTPase"/>
</dbReference>
<evidence type="ECO:0000256" key="4">
    <source>
        <dbReference type="ARBA" id="ARBA00008883"/>
    </source>
</evidence>
<evidence type="ECO:0000256" key="2">
    <source>
        <dbReference type="ARBA" id="ARBA00006683"/>
    </source>
</evidence>
<dbReference type="AlphaFoldDB" id="A0AAU4K5C3"/>
<dbReference type="KEGG" id="whr:OG579_04905"/>
<keyword evidence="13 17" id="KW-1133">Transmembrane helix</keyword>
<dbReference type="InterPro" id="IPR050445">
    <property type="entry name" value="Bact_polysacc_biosynth/exp"/>
</dbReference>
<evidence type="ECO:0000256" key="7">
    <source>
        <dbReference type="ARBA" id="ARBA00022519"/>
    </source>
</evidence>
<dbReference type="SMART" id="SM00382">
    <property type="entry name" value="AAA"/>
    <property type="match status" value="1"/>
</dbReference>
<dbReference type="Pfam" id="PF02706">
    <property type="entry name" value="Wzz"/>
    <property type="match status" value="1"/>
</dbReference>
<dbReference type="Proteomes" id="UP001432128">
    <property type="component" value="Chromosome"/>
</dbReference>
<dbReference type="RefSeq" id="WP_328858294.1">
    <property type="nucleotide sequence ID" value="NZ_CP108021.1"/>
</dbReference>
<keyword evidence="12" id="KW-0067">ATP-binding</keyword>
<evidence type="ECO:0000256" key="12">
    <source>
        <dbReference type="ARBA" id="ARBA00022840"/>
    </source>
</evidence>
<evidence type="ECO:0000313" key="20">
    <source>
        <dbReference type="Proteomes" id="UP001432128"/>
    </source>
</evidence>
<keyword evidence="10" id="KW-0547">Nucleotide-binding</keyword>
<evidence type="ECO:0000256" key="6">
    <source>
        <dbReference type="ARBA" id="ARBA00022475"/>
    </source>
</evidence>
<dbReference type="InterPro" id="IPR003856">
    <property type="entry name" value="LPS_length_determ_N"/>
</dbReference>
<proteinExistence type="inferred from homology"/>
<keyword evidence="6" id="KW-1003">Cell membrane</keyword>
<evidence type="ECO:0000313" key="19">
    <source>
        <dbReference type="EMBL" id="WUM21148.1"/>
    </source>
</evidence>
<keyword evidence="7" id="KW-0997">Cell inner membrane</keyword>
<comment type="subcellular location">
    <subcellularLocation>
        <location evidence="1">Cell inner membrane</location>
        <topology evidence="1">Multi-pass membrane protein</topology>
    </subcellularLocation>
</comment>
<sequence length="450" mass="45939">MAIREYVRIFVKFWWVIVVFAVIGAAGGYAYSVFFQDSGYAATSRLFATAEGGSSVGESYQNNLFAQERVNSYAAIATSDQVARRASAALGGAVSADTLRAHTTAAAIDKTVIMAVTVTDASPRRAQSYANAVAQQTAVVVQELETSRRGGGAAATAIVLDDADLPSTPVGFSVWILLIMGVAAGLVVGILVAVGLALLDRRVRDSAAVTTSSGHHLLAEIPTSDLYVEAAVTGSGEGMEPFRTLRTNIRFIGAAASANGTSPRVITVTGPGAGVGRTTVALGLAGVLADSGHDVLLIDADLAGNGIARAISITSDKGLSSAVVGEGDLVSNVVRLRENLAVLPAGKRPPTAGELISSEGFDEVLAQARRRFDFVVLDTPATDASTSAAVCAALSDATVVLARLNRTTRPGLKSSVESLVALGVQVVGVAVTHAAVSGASEKATAGSERG</sequence>
<keyword evidence="15" id="KW-0829">Tyrosine-protein kinase</keyword>
<dbReference type="PANTHER" id="PTHR32309:SF13">
    <property type="entry name" value="FERRIC ENTEROBACTIN TRANSPORT PROTEIN FEPE"/>
    <property type="match status" value="1"/>
</dbReference>
<evidence type="ECO:0000256" key="3">
    <source>
        <dbReference type="ARBA" id="ARBA00007316"/>
    </source>
</evidence>
<accession>A0AAU4K5C3</accession>
<feature type="domain" description="AAA+ ATPase" evidence="18">
    <location>
        <begin position="262"/>
        <end position="414"/>
    </location>
</feature>
<dbReference type="EC" id="2.7.10.2" evidence="5"/>
<protein>
    <recommendedName>
        <fullName evidence="5">non-specific protein-tyrosine kinase</fullName>
        <ecNumber evidence="5">2.7.10.2</ecNumber>
    </recommendedName>
</protein>
<dbReference type="CDD" id="cd05387">
    <property type="entry name" value="BY-kinase"/>
    <property type="match status" value="1"/>
</dbReference>
<dbReference type="InterPro" id="IPR025669">
    <property type="entry name" value="AAA_dom"/>
</dbReference>
<evidence type="ECO:0000256" key="1">
    <source>
        <dbReference type="ARBA" id="ARBA00004429"/>
    </source>
</evidence>
<evidence type="ECO:0000256" key="17">
    <source>
        <dbReference type="SAM" id="Phobius"/>
    </source>
</evidence>
<evidence type="ECO:0000259" key="18">
    <source>
        <dbReference type="SMART" id="SM00382"/>
    </source>
</evidence>
<evidence type="ECO:0000256" key="9">
    <source>
        <dbReference type="ARBA" id="ARBA00022692"/>
    </source>
</evidence>
<keyword evidence="9 17" id="KW-0812">Transmembrane</keyword>
<evidence type="ECO:0000256" key="8">
    <source>
        <dbReference type="ARBA" id="ARBA00022679"/>
    </source>
</evidence>
<evidence type="ECO:0000256" key="14">
    <source>
        <dbReference type="ARBA" id="ARBA00023136"/>
    </source>
</evidence>
<keyword evidence="8" id="KW-0808">Transferase</keyword>